<evidence type="ECO:0000313" key="1">
    <source>
        <dbReference type="EMBL" id="JAD63466.1"/>
    </source>
</evidence>
<reference evidence="1" key="2">
    <citation type="journal article" date="2015" name="Data Brief">
        <title>Shoot transcriptome of the giant reed, Arundo donax.</title>
        <authorList>
            <person name="Barrero R.A."/>
            <person name="Guerrero F.D."/>
            <person name="Moolhuijzen P."/>
            <person name="Goolsby J.A."/>
            <person name="Tidwell J."/>
            <person name="Bellgard S.E."/>
            <person name="Bellgard M.I."/>
        </authorList>
    </citation>
    <scope>NUCLEOTIDE SEQUENCE</scope>
    <source>
        <tissue evidence="1">Shoot tissue taken approximately 20 cm above the soil surface</tissue>
    </source>
</reference>
<reference evidence="1" key="1">
    <citation type="submission" date="2014-09" db="EMBL/GenBank/DDBJ databases">
        <authorList>
            <person name="Magalhaes I.L.F."/>
            <person name="Oliveira U."/>
            <person name="Santos F.R."/>
            <person name="Vidigal T.H.D.A."/>
            <person name="Brescovit A.D."/>
            <person name="Santos A.J."/>
        </authorList>
    </citation>
    <scope>NUCLEOTIDE SEQUENCE</scope>
    <source>
        <tissue evidence="1">Shoot tissue taken approximately 20 cm above the soil surface</tissue>
    </source>
</reference>
<dbReference type="AlphaFoldDB" id="A0A0A9BJB6"/>
<organism evidence="1">
    <name type="scientific">Arundo donax</name>
    <name type="common">Giant reed</name>
    <name type="synonym">Donax arundinaceus</name>
    <dbReference type="NCBI Taxonomy" id="35708"/>
    <lineage>
        <taxon>Eukaryota</taxon>
        <taxon>Viridiplantae</taxon>
        <taxon>Streptophyta</taxon>
        <taxon>Embryophyta</taxon>
        <taxon>Tracheophyta</taxon>
        <taxon>Spermatophyta</taxon>
        <taxon>Magnoliopsida</taxon>
        <taxon>Liliopsida</taxon>
        <taxon>Poales</taxon>
        <taxon>Poaceae</taxon>
        <taxon>PACMAD clade</taxon>
        <taxon>Arundinoideae</taxon>
        <taxon>Arundineae</taxon>
        <taxon>Arundo</taxon>
    </lineage>
</organism>
<proteinExistence type="predicted"/>
<sequence>MHLQPSLHVDFCIESYGTVLTEKEISKGNFEKKPCQ</sequence>
<dbReference type="EMBL" id="GBRH01234429">
    <property type="protein sequence ID" value="JAD63466.1"/>
    <property type="molecule type" value="Transcribed_RNA"/>
</dbReference>
<accession>A0A0A9BJB6</accession>
<protein>
    <submittedName>
        <fullName evidence="1">Uncharacterized protein</fullName>
    </submittedName>
</protein>
<name>A0A0A9BJB6_ARUDO</name>